<dbReference type="GO" id="GO:0005856">
    <property type="term" value="C:cytoskeleton"/>
    <property type="evidence" value="ECO:0007669"/>
    <property type="project" value="UniProtKB-ARBA"/>
</dbReference>
<evidence type="ECO:0000313" key="4">
    <source>
        <dbReference type="EMBL" id="KXS21452.1"/>
    </source>
</evidence>
<dbReference type="Pfam" id="PF13863">
    <property type="entry name" value="DUF4200"/>
    <property type="match status" value="1"/>
</dbReference>
<proteinExistence type="predicted"/>
<dbReference type="STRING" id="1344416.A0A139AXH8"/>
<sequence>MELIRTQHPTIFEGRRTLQSTLLLAKKREMLEVQQQLDEKRAEFNRRMQDCRDKQEELMAKQKQIRERVSKFEKFLVENDAKRQRALVKAQHERKTRETKDIELVQLKDKLNQELKRADRIRQLLVKYRPYEEYLQLVVSTIPPNYLDTPEPQISDFLARHRTLLETSLDLERQLAKAQDEIEQEQKRLSTVLKEKSDAILVYNSTLGSLQKHLDEIKGGNASVEAKVVERDRVAKHKVSI</sequence>
<evidence type="ECO:0000313" key="5">
    <source>
        <dbReference type="Proteomes" id="UP000070544"/>
    </source>
</evidence>
<organism evidence="4 5">
    <name type="scientific">Gonapodya prolifera (strain JEL478)</name>
    <name type="common">Monoblepharis prolifera</name>
    <dbReference type="NCBI Taxonomy" id="1344416"/>
    <lineage>
        <taxon>Eukaryota</taxon>
        <taxon>Fungi</taxon>
        <taxon>Fungi incertae sedis</taxon>
        <taxon>Chytridiomycota</taxon>
        <taxon>Chytridiomycota incertae sedis</taxon>
        <taxon>Monoblepharidomycetes</taxon>
        <taxon>Monoblepharidales</taxon>
        <taxon>Gonapodyaceae</taxon>
        <taxon>Gonapodya</taxon>
    </lineage>
</organism>
<dbReference type="OrthoDB" id="2134857at2759"/>
<evidence type="ECO:0000259" key="3">
    <source>
        <dbReference type="Pfam" id="PF13863"/>
    </source>
</evidence>
<keyword evidence="5" id="KW-1185">Reference proteome</keyword>
<feature type="coiled-coil region" evidence="2">
    <location>
        <begin position="161"/>
        <end position="195"/>
    </location>
</feature>
<name>A0A139AXH8_GONPJ</name>
<dbReference type="Proteomes" id="UP000070544">
    <property type="component" value="Unassembled WGS sequence"/>
</dbReference>
<evidence type="ECO:0000256" key="1">
    <source>
        <dbReference type="ARBA" id="ARBA00023054"/>
    </source>
</evidence>
<gene>
    <name evidence="4" type="ORF">M427DRAFT_130245</name>
</gene>
<dbReference type="PANTHER" id="PTHR21683">
    <property type="entry name" value="COILED-COIL DOMAIN-CONTAINING PROTEIN 42 LIKE-2-LIKE-RELATED"/>
    <property type="match status" value="1"/>
</dbReference>
<keyword evidence="1 2" id="KW-0175">Coiled coil</keyword>
<protein>
    <recommendedName>
        <fullName evidence="3">DUF4200 domain-containing protein</fullName>
    </recommendedName>
</protein>
<dbReference type="EMBL" id="KQ965732">
    <property type="protein sequence ID" value="KXS21452.1"/>
    <property type="molecule type" value="Genomic_DNA"/>
</dbReference>
<reference evidence="4 5" key="1">
    <citation type="journal article" date="2015" name="Genome Biol. Evol.">
        <title>Phylogenomic analyses indicate that early fungi evolved digesting cell walls of algal ancestors of land plants.</title>
        <authorList>
            <person name="Chang Y."/>
            <person name="Wang S."/>
            <person name="Sekimoto S."/>
            <person name="Aerts A.L."/>
            <person name="Choi C."/>
            <person name="Clum A."/>
            <person name="LaButti K.M."/>
            <person name="Lindquist E.A."/>
            <person name="Yee Ngan C."/>
            <person name="Ohm R.A."/>
            <person name="Salamov A.A."/>
            <person name="Grigoriev I.V."/>
            <person name="Spatafora J.W."/>
            <person name="Berbee M.L."/>
        </authorList>
    </citation>
    <scope>NUCLEOTIDE SEQUENCE [LARGE SCALE GENOMIC DNA]</scope>
    <source>
        <strain evidence="4 5">JEL478</strain>
    </source>
</reference>
<accession>A0A139AXH8</accession>
<dbReference type="PANTHER" id="PTHR21683:SF2">
    <property type="entry name" value="COILED-COIL DOMAIN-CONTAINING PROTEIN 42 LIKE-2-LIKE"/>
    <property type="match status" value="1"/>
</dbReference>
<dbReference type="AlphaFoldDB" id="A0A139AXH8"/>
<evidence type="ECO:0000256" key="2">
    <source>
        <dbReference type="SAM" id="Coils"/>
    </source>
</evidence>
<dbReference type="InterPro" id="IPR051147">
    <property type="entry name" value="CFAP_domain-containing"/>
</dbReference>
<dbReference type="InterPro" id="IPR025252">
    <property type="entry name" value="DUF4200"/>
</dbReference>
<feature type="coiled-coil region" evidence="2">
    <location>
        <begin position="23"/>
        <end position="68"/>
    </location>
</feature>
<feature type="domain" description="DUF4200" evidence="3">
    <location>
        <begin position="23"/>
        <end position="139"/>
    </location>
</feature>